<dbReference type="EMBL" id="VSSQ01111730">
    <property type="protein sequence ID" value="MPN48943.1"/>
    <property type="molecule type" value="Genomic_DNA"/>
</dbReference>
<sequence length="151" mass="16445">MTLGEFQGITAELAEKLRELLTAFSVHLTIENDQTAEKGSPAVLMAFIAEARKASLDIGLTFDTGNFVYIDTDPFVAAKEMSEAVTYIHIKNVANAADGIVLSGLESGLVDMRRLLSLFPDSVPASIEYPCGVGEEVTETIIADYRKIRSW</sequence>
<dbReference type="InterPro" id="IPR036237">
    <property type="entry name" value="Xyl_isomerase-like_sf"/>
</dbReference>
<proteinExistence type="predicted"/>
<dbReference type="SUPFAM" id="SSF51658">
    <property type="entry name" value="Xylose isomerase-like"/>
    <property type="match status" value="1"/>
</dbReference>
<evidence type="ECO:0008006" key="2">
    <source>
        <dbReference type="Google" id="ProtNLM"/>
    </source>
</evidence>
<organism evidence="1">
    <name type="scientific">bioreactor metagenome</name>
    <dbReference type="NCBI Taxonomy" id="1076179"/>
    <lineage>
        <taxon>unclassified sequences</taxon>
        <taxon>metagenomes</taxon>
        <taxon>ecological metagenomes</taxon>
    </lineage>
</organism>
<protein>
    <recommendedName>
        <fullName evidence="2">Xylose isomerase-like TIM barrel domain-containing protein</fullName>
    </recommendedName>
</protein>
<accession>A0A645INX2</accession>
<reference evidence="1" key="1">
    <citation type="submission" date="2019-08" db="EMBL/GenBank/DDBJ databases">
        <authorList>
            <person name="Kucharzyk K."/>
            <person name="Murdoch R.W."/>
            <person name="Higgins S."/>
            <person name="Loffler F."/>
        </authorList>
    </citation>
    <scope>NUCLEOTIDE SEQUENCE</scope>
</reference>
<gene>
    <name evidence="1" type="ORF">SDC9_196556</name>
</gene>
<name>A0A645INX2_9ZZZZ</name>
<dbReference type="Gene3D" id="3.20.20.150">
    <property type="entry name" value="Divalent-metal-dependent TIM barrel enzymes"/>
    <property type="match status" value="1"/>
</dbReference>
<comment type="caution">
    <text evidence="1">The sequence shown here is derived from an EMBL/GenBank/DDBJ whole genome shotgun (WGS) entry which is preliminary data.</text>
</comment>
<dbReference type="AlphaFoldDB" id="A0A645INX2"/>
<evidence type="ECO:0000313" key="1">
    <source>
        <dbReference type="EMBL" id="MPN48943.1"/>
    </source>
</evidence>